<dbReference type="AlphaFoldDB" id="A0A8J7DUY1"/>
<evidence type="ECO:0000313" key="2">
    <source>
        <dbReference type="EMBL" id="MBE9115085.1"/>
    </source>
</evidence>
<sequence length="62" mass="6755">MARTLSVITSTAPDDEAEGSGQMWQAYADKESEKLARSRLYKGLSHRAQFLVFGESSVGMTG</sequence>
<accession>A0A8J7DUY1</accession>
<evidence type="ECO:0000256" key="1">
    <source>
        <dbReference type="SAM" id="MobiDB-lite"/>
    </source>
</evidence>
<feature type="region of interest" description="Disordered" evidence="1">
    <location>
        <begin position="1"/>
        <end position="21"/>
    </location>
</feature>
<name>A0A8J7DUY1_9CYAN</name>
<keyword evidence="3" id="KW-1185">Reference proteome</keyword>
<gene>
    <name evidence="2" type="ORF">IQ249_04145</name>
</gene>
<comment type="caution">
    <text evidence="2">The sequence shown here is derived from an EMBL/GenBank/DDBJ whole genome shotgun (WGS) entry which is preliminary data.</text>
</comment>
<dbReference type="RefSeq" id="WP_194028170.1">
    <property type="nucleotide sequence ID" value="NZ_JADEWZ010000004.1"/>
</dbReference>
<dbReference type="EMBL" id="JADEWZ010000004">
    <property type="protein sequence ID" value="MBE9115085.1"/>
    <property type="molecule type" value="Genomic_DNA"/>
</dbReference>
<organism evidence="2 3">
    <name type="scientific">Lusitaniella coriacea LEGE 07157</name>
    <dbReference type="NCBI Taxonomy" id="945747"/>
    <lineage>
        <taxon>Bacteria</taxon>
        <taxon>Bacillati</taxon>
        <taxon>Cyanobacteriota</taxon>
        <taxon>Cyanophyceae</taxon>
        <taxon>Spirulinales</taxon>
        <taxon>Lusitaniellaceae</taxon>
        <taxon>Lusitaniella</taxon>
    </lineage>
</organism>
<reference evidence="2" key="1">
    <citation type="submission" date="2020-10" db="EMBL/GenBank/DDBJ databases">
        <authorList>
            <person name="Castelo-Branco R."/>
            <person name="Eusebio N."/>
            <person name="Adriana R."/>
            <person name="Vieira A."/>
            <person name="Brugerolle De Fraissinette N."/>
            <person name="Rezende De Castro R."/>
            <person name="Schneider M.P."/>
            <person name="Vasconcelos V."/>
            <person name="Leao P.N."/>
        </authorList>
    </citation>
    <scope>NUCLEOTIDE SEQUENCE</scope>
    <source>
        <strain evidence="2">LEGE 07157</strain>
    </source>
</reference>
<evidence type="ECO:0000313" key="3">
    <source>
        <dbReference type="Proteomes" id="UP000654482"/>
    </source>
</evidence>
<feature type="compositionally biased region" description="Polar residues" evidence="1">
    <location>
        <begin position="1"/>
        <end position="12"/>
    </location>
</feature>
<dbReference type="Proteomes" id="UP000654482">
    <property type="component" value="Unassembled WGS sequence"/>
</dbReference>
<proteinExistence type="predicted"/>
<protein>
    <submittedName>
        <fullName evidence="2">Uncharacterized protein</fullName>
    </submittedName>
</protein>